<organism evidence="1">
    <name type="scientific">Aphanomyces astaci</name>
    <name type="common">Crayfish plague agent</name>
    <dbReference type="NCBI Taxonomy" id="112090"/>
    <lineage>
        <taxon>Eukaryota</taxon>
        <taxon>Sar</taxon>
        <taxon>Stramenopiles</taxon>
        <taxon>Oomycota</taxon>
        <taxon>Saprolegniomycetes</taxon>
        <taxon>Saprolegniales</taxon>
        <taxon>Verrucalvaceae</taxon>
        <taxon>Aphanomyces</taxon>
    </lineage>
</organism>
<dbReference type="EMBL" id="KI913169">
    <property type="protein sequence ID" value="ETV70135.1"/>
    <property type="molecule type" value="Genomic_DNA"/>
</dbReference>
<dbReference type="GeneID" id="20816291"/>
<sequence>MDAIIVTRIHSTAKTAVSNWCRQWKPKQSPPSRLCDLKFYRHFVATSTESDSSVDYFDHNAINADKMVVSEEKSLPATPRAYLCRWLMLRIIACHSWR</sequence>
<reference evidence="1" key="1">
    <citation type="submission" date="2013-12" db="EMBL/GenBank/DDBJ databases">
        <title>The Genome Sequence of Aphanomyces astaci APO3.</title>
        <authorList>
            <consortium name="The Broad Institute Genomics Platform"/>
            <person name="Russ C."/>
            <person name="Tyler B."/>
            <person name="van West P."/>
            <person name="Dieguez-Uribeondo J."/>
            <person name="Young S.K."/>
            <person name="Zeng Q."/>
            <person name="Gargeya S."/>
            <person name="Fitzgerald M."/>
            <person name="Abouelleil A."/>
            <person name="Alvarado L."/>
            <person name="Chapman S.B."/>
            <person name="Gainer-Dewar J."/>
            <person name="Goldberg J."/>
            <person name="Griggs A."/>
            <person name="Gujja S."/>
            <person name="Hansen M."/>
            <person name="Howarth C."/>
            <person name="Imamovic A."/>
            <person name="Ireland A."/>
            <person name="Larimer J."/>
            <person name="McCowan C."/>
            <person name="Murphy C."/>
            <person name="Pearson M."/>
            <person name="Poon T.W."/>
            <person name="Priest M."/>
            <person name="Roberts A."/>
            <person name="Saif S."/>
            <person name="Shea T."/>
            <person name="Sykes S."/>
            <person name="Wortman J."/>
            <person name="Nusbaum C."/>
            <person name="Birren B."/>
        </authorList>
    </citation>
    <scope>NUCLEOTIDE SEQUENCE [LARGE SCALE GENOMIC DNA]</scope>
    <source>
        <strain evidence="1">APO3</strain>
    </source>
</reference>
<gene>
    <name evidence="1" type="ORF">H257_14295</name>
</gene>
<proteinExistence type="predicted"/>
<dbReference type="AlphaFoldDB" id="W4FRL5"/>
<protein>
    <submittedName>
        <fullName evidence="1">Uncharacterized protein</fullName>
    </submittedName>
</protein>
<accession>W4FRL5</accession>
<dbReference type="RefSeq" id="XP_009840366.1">
    <property type="nucleotide sequence ID" value="XM_009842064.1"/>
</dbReference>
<evidence type="ECO:0000313" key="1">
    <source>
        <dbReference type="EMBL" id="ETV70135.1"/>
    </source>
</evidence>
<name>W4FRL5_APHAT</name>
<dbReference type="VEuPathDB" id="FungiDB:H257_14295"/>